<comment type="caution">
    <text evidence="1">The sequence shown here is derived from an EMBL/GenBank/DDBJ whole genome shotgun (WGS) entry which is preliminary data.</text>
</comment>
<evidence type="ECO:0008006" key="3">
    <source>
        <dbReference type="Google" id="ProtNLM"/>
    </source>
</evidence>
<reference evidence="1" key="2">
    <citation type="submission" date="2020-09" db="EMBL/GenBank/DDBJ databases">
        <authorList>
            <person name="Sun Q."/>
            <person name="Kim S."/>
        </authorList>
    </citation>
    <scope>NUCLEOTIDE SEQUENCE</scope>
    <source>
        <strain evidence="1">KCTC 32255</strain>
    </source>
</reference>
<dbReference type="AlphaFoldDB" id="A0A918UF55"/>
<organism evidence="1 2">
    <name type="scientific">Novosphingobium colocasiae</name>
    <dbReference type="NCBI Taxonomy" id="1256513"/>
    <lineage>
        <taxon>Bacteria</taxon>
        <taxon>Pseudomonadati</taxon>
        <taxon>Pseudomonadota</taxon>
        <taxon>Alphaproteobacteria</taxon>
        <taxon>Sphingomonadales</taxon>
        <taxon>Sphingomonadaceae</taxon>
        <taxon>Novosphingobium</taxon>
    </lineage>
</organism>
<keyword evidence="2" id="KW-1185">Reference proteome</keyword>
<protein>
    <recommendedName>
        <fullName evidence="3">Tetratricopeptide repeat protein</fullName>
    </recommendedName>
</protein>
<accession>A0A918UF55</accession>
<dbReference type="RefSeq" id="WP_189620425.1">
    <property type="nucleotide sequence ID" value="NZ_BMZA01000003.1"/>
</dbReference>
<gene>
    <name evidence="1" type="ORF">GCM10011614_14100</name>
</gene>
<proteinExistence type="predicted"/>
<dbReference type="EMBL" id="BMZA01000003">
    <property type="protein sequence ID" value="GGZ00247.1"/>
    <property type="molecule type" value="Genomic_DNA"/>
</dbReference>
<evidence type="ECO:0000313" key="1">
    <source>
        <dbReference type="EMBL" id="GGZ00247.1"/>
    </source>
</evidence>
<sequence length="597" mass="62950">MRSRLLGGTALALGAVLLCATTDAPLLPYGVLGPTVGARLPGFAADLAQRPAIVGGAGWAPLADALAWDRLITADTSQRQAARWDYARSLIGAERGPEAIGVLEAMRQDDPDLGMVDAWRLAHGAALTLLGRSDAALAELDMPGLATNPEACLWRMRALAGAGTEMAEPALQQMACAVPALDKSRPAPFALAIAGASLAAGQPEATLRWLSGLPDRDPAANVLRGRAEVALGRPDAARLRFGRVEQSGTPVQRMDARLSMLESDIARKAIAPGSALRELNEVRFSWRGDAIEERALRLAYGIAVEQNNLTQTLSAGAALVRYHDAAVKDPSLLTGLRTRLSAAIDPARNLPLDQAAGLYWDYRDIAPTGAEGDLMASRLAERLQQAGLYERAADLLSYQLTQRAGDLARGPLSARVAGLYILAGKADRALRTLRETNDPGLPDDMMAERKRVEAAALAQLGRTDEAMAALDELPGSGALQGEILWQRHEWARYADIAAPALPTGRALDPVAQAQVLRYAISQAMLGNGDGLTRLHARYAPAFKGLASAPVFEMLTGTPGAVDPGKLAQAMAAIPSASPAGDFADLLMAGKKDPATPK</sequence>
<dbReference type="Proteomes" id="UP000648075">
    <property type="component" value="Unassembled WGS sequence"/>
</dbReference>
<name>A0A918UF55_9SPHN</name>
<evidence type="ECO:0000313" key="2">
    <source>
        <dbReference type="Proteomes" id="UP000648075"/>
    </source>
</evidence>
<reference evidence="1" key="1">
    <citation type="journal article" date="2014" name="Int. J. Syst. Evol. Microbiol.">
        <title>Complete genome sequence of Corynebacterium casei LMG S-19264T (=DSM 44701T), isolated from a smear-ripened cheese.</title>
        <authorList>
            <consortium name="US DOE Joint Genome Institute (JGI-PGF)"/>
            <person name="Walter F."/>
            <person name="Albersmeier A."/>
            <person name="Kalinowski J."/>
            <person name="Ruckert C."/>
        </authorList>
    </citation>
    <scope>NUCLEOTIDE SEQUENCE</scope>
    <source>
        <strain evidence="1">KCTC 32255</strain>
    </source>
</reference>